<evidence type="ECO:0000313" key="2">
    <source>
        <dbReference type="EMBL" id="KAL0410131.1"/>
    </source>
</evidence>
<dbReference type="InterPro" id="IPR029058">
    <property type="entry name" value="AB_hydrolase_fold"/>
</dbReference>
<dbReference type="PRINTS" id="PR00111">
    <property type="entry name" value="ABHYDROLASE"/>
</dbReference>
<comment type="caution">
    <text evidence="2">The sequence shown here is derived from an EMBL/GenBank/DDBJ whole genome shotgun (WGS) entry which is preliminary data.</text>
</comment>
<protein>
    <recommendedName>
        <fullName evidence="1">Serine aminopeptidase S33 domain-containing protein</fullName>
    </recommendedName>
</protein>
<organism evidence="2">
    <name type="scientific">Sesamum latifolium</name>
    <dbReference type="NCBI Taxonomy" id="2727402"/>
    <lineage>
        <taxon>Eukaryota</taxon>
        <taxon>Viridiplantae</taxon>
        <taxon>Streptophyta</taxon>
        <taxon>Embryophyta</taxon>
        <taxon>Tracheophyta</taxon>
        <taxon>Spermatophyta</taxon>
        <taxon>Magnoliopsida</taxon>
        <taxon>eudicotyledons</taxon>
        <taxon>Gunneridae</taxon>
        <taxon>Pentapetalae</taxon>
        <taxon>asterids</taxon>
        <taxon>lamiids</taxon>
        <taxon>Lamiales</taxon>
        <taxon>Pedaliaceae</taxon>
        <taxon>Sesamum</taxon>
    </lineage>
</organism>
<dbReference type="FunFam" id="3.40.50.1820:FF:000036">
    <property type="entry name" value="Alpha/beta-Hydrolases superfamily protein"/>
    <property type="match status" value="1"/>
</dbReference>
<reference evidence="2" key="2">
    <citation type="journal article" date="2024" name="Plant">
        <title>Genomic evolution and insights into agronomic trait innovations of Sesamum species.</title>
        <authorList>
            <person name="Miao H."/>
            <person name="Wang L."/>
            <person name="Qu L."/>
            <person name="Liu H."/>
            <person name="Sun Y."/>
            <person name="Le M."/>
            <person name="Wang Q."/>
            <person name="Wei S."/>
            <person name="Zheng Y."/>
            <person name="Lin W."/>
            <person name="Duan Y."/>
            <person name="Cao H."/>
            <person name="Xiong S."/>
            <person name="Wang X."/>
            <person name="Wei L."/>
            <person name="Li C."/>
            <person name="Ma Q."/>
            <person name="Ju M."/>
            <person name="Zhao R."/>
            <person name="Li G."/>
            <person name="Mu C."/>
            <person name="Tian Q."/>
            <person name="Mei H."/>
            <person name="Zhang T."/>
            <person name="Gao T."/>
            <person name="Zhang H."/>
        </authorList>
    </citation>
    <scope>NUCLEOTIDE SEQUENCE</scope>
    <source>
        <strain evidence="2">KEN1</strain>
    </source>
</reference>
<sequence>MENHTSGVKYEEEYIVNSRGLKLFTCRWAPADTEPKALIFLCHGYGMECSISMRGCASRLVRAGYEVHGIDCEGHGKSFGLLGLISNFDDLVDDLSEHFTNISEKRENRKKMRILMGESMGGAMVLRLHRKKPDYWDGAVLVAPMCKIADEMRPSPVVIKILIALARVIPTWKLTPTPDIIDVAFRDPQVRNEVRSNPYTYKGRPRLQTSYQLYTVSTDLEKRLDEVALPFLVLHGEDDKVTDPSVSKILYESARSTDKTFKLYPGMWHSLSYGELPENLDTVFSDIVRWLDDARNAKLEEQQKFANDHNALDSSYSK</sequence>
<dbReference type="SUPFAM" id="SSF53474">
    <property type="entry name" value="alpha/beta-Hydrolases"/>
    <property type="match status" value="1"/>
</dbReference>
<proteinExistence type="predicted"/>
<reference evidence="2" key="1">
    <citation type="submission" date="2020-06" db="EMBL/GenBank/DDBJ databases">
        <authorList>
            <person name="Li T."/>
            <person name="Hu X."/>
            <person name="Zhang T."/>
            <person name="Song X."/>
            <person name="Zhang H."/>
            <person name="Dai N."/>
            <person name="Sheng W."/>
            <person name="Hou X."/>
            <person name="Wei L."/>
        </authorList>
    </citation>
    <scope>NUCLEOTIDE SEQUENCE</scope>
    <source>
        <strain evidence="2">KEN1</strain>
        <tissue evidence="2">Leaf</tissue>
    </source>
</reference>
<dbReference type="Gene3D" id="3.40.50.1820">
    <property type="entry name" value="alpha/beta hydrolase"/>
    <property type="match status" value="1"/>
</dbReference>
<accession>A0AAW2U2V7</accession>
<dbReference type="AlphaFoldDB" id="A0AAW2U2V7"/>
<dbReference type="InterPro" id="IPR000073">
    <property type="entry name" value="AB_hydrolase_1"/>
</dbReference>
<dbReference type="InterPro" id="IPR051044">
    <property type="entry name" value="MAG_DAG_Lipase"/>
</dbReference>
<gene>
    <name evidence="2" type="ORF">Slati_3602800</name>
</gene>
<feature type="domain" description="Serine aminopeptidase S33" evidence="1">
    <location>
        <begin position="34"/>
        <end position="271"/>
    </location>
</feature>
<evidence type="ECO:0000259" key="1">
    <source>
        <dbReference type="Pfam" id="PF12146"/>
    </source>
</evidence>
<dbReference type="EMBL" id="JACGWN010000013">
    <property type="protein sequence ID" value="KAL0410131.1"/>
    <property type="molecule type" value="Genomic_DNA"/>
</dbReference>
<dbReference type="GO" id="GO:0016787">
    <property type="term" value="F:hydrolase activity"/>
    <property type="evidence" value="ECO:0007669"/>
    <property type="project" value="UniProtKB-ARBA"/>
</dbReference>
<dbReference type="PANTHER" id="PTHR11614">
    <property type="entry name" value="PHOSPHOLIPASE-RELATED"/>
    <property type="match status" value="1"/>
</dbReference>
<name>A0AAW2U2V7_9LAMI</name>
<dbReference type="InterPro" id="IPR022742">
    <property type="entry name" value="Hydrolase_4"/>
</dbReference>
<dbReference type="Pfam" id="PF12146">
    <property type="entry name" value="Hydrolase_4"/>
    <property type="match status" value="1"/>
</dbReference>